<proteinExistence type="evidence at transcript level"/>
<keyword evidence="3" id="KW-0812">Transmembrane</keyword>
<keyword evidence="4" id="KW-1133">Transmembrane helix</keyword>
<dbReference type="PANTHER" id="PTHR11266">
    <property type="entry name" value="PEROXISOMAL MEMBRANE PROTEIN 2, PXMP2 MPV17"/>
    <property type="match status" value="1"/>
</dbReference>
<comment type="similarity">
    <text evidence="2 6">Belongs to the peroxisomal membrane protein PXMP2/4 family.</text>
</comment>
<comment type="subcellular location">
    <subcellularLocation>
        <location evidence="1">Membrane</location>
        <topology evidence="1">Multi-pass membrane protein</topology>
    </subcellularLocation>
</comment>
<accession>E8Z650</accession>
<evidence type="ECO:0000256" key="1">
    <source>
        <dbReference type="ARBA" id="ARBA00004141"/>
    </source>
</evidence>
<evidence type="ECO:0000256" key="2">
    <source>
        <dbReference type="ARBA" id="ARBA00006824"/>
    </source>
</evidence>
<dbReference type="AlphaFoldDB" id="E8Z650"/>
<evidence type="ECO:0000313" key="8">
    <source>
        <dbReference type="EMBL" id="ACU44930.1"/>
    </source>
</evidence>
<evidence type="ECO:0000256" key="3">
    <source>
        <dbReference type="ARBA" id="ARBA00022692"/>
    </source>
</evidence>
<reference evidence="8" key="2">
    <citation type="book" date="2010" name="PROCEEDINGS OF 13TH INTERNATIONAL CONFERENCE ON HARMFUL ALGAE" publisher="International Society For The Study of Harmful Algae" city="Hong Kong, China">
        <title>Dinoflagellate meta-transcriptomics enabled by spliced leader.</title>
        <editorList>
            <person name="Unknown A."/>
        </editorList>
        <authorList>
            <person name="Lin S."/>
            <person name="Zhang H."/>
        </authorList>
    </citation>
    <scope>NUCLEOTIDE SEQUENCE</scope>
    <source>
        <strain evidence="8">CCMP1831</strain>
    </source>
</reference>
<protein>
    <submittedName>
        <fullName evidence="8">Uncharacterized protein</fullName>
    </submittedName>
</protein>
<dbReference type="Pfam" id="PF04117">
    <property type="entry name" value="Mpv17_PMP22"/>
    <property type="match status" value="1"/>
</dbReference>
<reference evidence="8" key="1">
    <citation type="submission" date="2008-12" db="EMBL/GenBank/DDBJ databases">
        <authorList>
            <person name="Zhang H."/>
            <person name="Lin S."/>
        </authorList>
    </citation>
    <scope>NUCLEOTIDE SEQUENCE</scope>
    <source>
        <strain evidence="8">CCMP1831</strain>
    </source>
</reference>
<sequence length="180" mass="19412">SAAAPAASTPALATGEAPSGGSSGSTAGQRRSTHHRGGERDVRRTLAFTVHGGVWAAFGLHPWFRFLEARFPGAGAAAVFRKVLAHHSLCNPFLYLPGFYLGNGLLRGMSAADIRSKAEAEYCSTLLYIWKVWVPLTVVQFGLIPERHQVLFVAVANLGWNTMLSLIYNWTGVSREPACS</sequence>
<dbReference type="GO" id="GO:0005737">
    <property type="term" value="C:cytoplasm"/>
    <property type="evidence" value="ECO:0007669"/>
    <property type="project" value="TreeGrafter"/>
</dbReference>
<evidence type="ECO:0000256" key="6">
    <source>
        <dbReference type="RuleBase" id="RU363053"/>
    </source>
</evidence>
<dbReference type="EMBL" id="FJ599875">
    <property type="protein sequence ID" value="ACU44930.1"/>
    <property type="molecule type" value="mRNA"/>
</dbReference>
<evidence type="ECO:0000256" key="5">
    <source>
        <dbReference type="ARBA" id="ARBA00023136"/>
    </source>
</evidence>
<feature type="non-terminal residue" evidence="8">
    <location>
        <position position="1"/>
    </location>
</feature>
<evidence type="ECO:0000256" key="7">
    <source>
        <dbReference type="SAM" id="MobiDB-lite"/>
    </source>
</evidence>
<organism evidence="8">
    <name type="scientific">Pfiesteria piscicida</name>
    <name type="common">Phantom dinoflagellate</name>
    <dbReference type="NCBI Taxonomy" id="71001"/>
    <lineage>
        <taxon>Eukaryota</taxon>
        <taxon>Sar</taxon>
        <taxon>Alveolata</taxon>
        <taxon>Dinophyceae</taxon>
        <taxon>Peridiniales</taxon>
        <taxon>Pfiesteriaceae</taxon>
        <taxon>Pfiesteria</taxon>
    </lineage>
</organism>
<feature type="region of interest" description="Disordered" evidence="7">
    <location>
        <begin position="1"/>
        <end position="39"/>
    </location>
</feature>
<keyword evidence="5" id="KW-0472">Membrane</keyword>
<feature type="compositionally biased region" description="Low complexity" evidence="7">
    <location>
        <begin position="1"/>
        <end position="30"/>
    </location>
</feature>
<dbReference type="GO" id="GO:0016020">
    <property type="term" value="C:membrane"/>
    <property type="evidence" value="ECO:0007669"/>
    <property type="project" value="UniProtKB-SubCell"/>
</dbReference>
<dbReference type="InterPro" id="IPR007248">
    <property type="entry name" value="Mpv17_PMP22"/>
</dbReference>
<name>E8Z650_PFIPI</name>
<evidence type="ECO:0000256" key="4">
    <source>
        <dbReference type="ARBA" id="ARBA00022989"/>
    </source>
</evidence>